<proteinExistence type="predicted"/>
<evidence type="ECO:0000313" key="2">
    <source>
        <dbReference type="EMBL" id="CAA2632526.1"/>
    </source>
</evidence>
<dbReference type="EMBL" id="LR743602">
    <property type="protein sequence ID" value="CAA2632526.1"/>
    <property type="molecule type" value="Genomic_DNA"/>
</dbReference>
<dbReference type="AlphaFoldDB" id="A0A7I8JPQ0"/>
<name>A0A7I8JPQ0_SPIIN</name>
<reference evidence="2" key="1">
    <citation type="submission" date="2019-12" db="EMBL/GenBank/DDBJ databases">
        <authorList>
            <person name="Scholz U."/>
            <person name="Mascher M."/>
            <person name="Fiebig A."/>
        </authorList>
    </citation>
    <scope>NUCLEOTIDE SEQUENCE</scope>
</reference>
<evidence type="ECO:0000313" key="4">
    <source>
        <dbReference type="Proteomes" id="UP000663760"/>
    </source>
</evidence>
<dbReference type="Proteomes" id="UP000663760">
    <property type="component" value="Chromosome 15"/>
</dbReference>
<dbReference type="EMBL" id="LR746278">
    <property type="protein sequence ID" value="CAA7408847.1"/>
    <property type="molecule type" value="Genomic_DNA"/>
</dbReference>
<keyword evidence="1" id="KW-0812">Transmembrane</keyword>
<organism evidence="2">
    <name type="scientific">Spirodela intermedia</name>
    <name type="common">Intermediate duckweed</name>
    <dbReference type="NCBI Taxonomy" id="51605"/>
    <lineage>
        <taxon>Eukaryota</taxon>
        <taxon>Viridiplantae</taxon>
        <taxon>Streptophyta</taxon>
        <taxon>Embryophyta</taxon>
        <taxon>Tracheophyta</taxon>
        <taxon>Spermatophyta</taxon>
        <taxon>Magnoliopsida</taxon>
        <taxon>Liliopsida</taxon>
        <taxon>Araceae</taxon>
        <taxon>Lemnoideae</taxon>
        <taxon>Spirodela</taxon>
    </lineage>
</organism>
<keyword evidence="1" id="KW-0472">Membrane</keyword>
<feature type="transmembrane region" description="Helical" evidence="1">
    <location>
        <begin position="49"/>
        <end position="69"/>
    </location>
</feature>
<keyword evidence="1" id="KW-1133">Transmembrane helix</keyword>
<protein>
    <submittedName>
        <fullName evidence="2">Uncharacterized protein</fullName>
    </submittedName>
</protein>
<evidence type="ECO:0000313" key="3">
    <source>
        <dbReference type="EMBL" id="CAA7408847.1"/>
    </source>
</evidence>
<evidence type="ECO:0000256" key="1">
    <source>
        <dbReference type="SAM" id="Phobius"/>
    </source>
</evidence>
<keyword evidence="4" id="KW-1185">Reference proteome</keyword>
<gene>
    <name evidence="2" type="ORF">SI7747_15018139</name>
    <name evidence="3" type="ORF">SI8410_15019525</name>
</gene>
<sequence length="126" mass="13986">MEQRRIIDEIPAPPLGEAQQRSDLRSLGAALSSVSFGMLFALPQLSVSALIFACLLLYLGFVLVGLSFAPGRPPELPLQESLVVIYMSWSLGFISTIWIHFANFHIALMLISTTGQLFRRLNPRRA</sequence>
<feature type="transmembrane region" description="Helical" evidence="1">
    <location>
        <begin position="89"/>
        <end position="111"/>
    </location>
</feature>
<accession>A0A7I8JPQ0</accession>